<evidence type="ECO:0000256" key="3">
    <source>
        <dbReference type="ARBA" id="ARBA00022448"/>
    </source>
</evidence>
<dbReference type="GO" id="GO:0010230">
    <property type="term" value="P:alternative respiration"/>
    <property type="evidence" value="ECO:0007669"/>
    <property type="project" value="EnsemblPlants"/>
</dbReference>
<dbReference type="Pfam" id="PF21162">
    <property type="entry name" value="ETFQO_UQ-bd"/>
    <property type="match status" value="1"/>
</dbReference>
<protein>
    <recommendedName>
        <fullName evidence="14">Electron transfer flavoprotein-ubiquinone oxidoreductase</fullName>
        <shortName evidence="14">ETF-QO</shortName>
        <ecNumber evidence="14">1.5.5.1</ecNumber>
    </recommendedName>
</protein>
<dbReference type="FunFam" id="3.30.70.20:FF:000012">
    <property type="entry name" value="Electron transfer flavoprotein-ubiquinone oxidoreductase, mitochondrial"/>
    <property type="match status" value="1"/>
</dbReference>
<comment type="cofactor">
    <cofactor evidence="1 14">
        <name>FAD</name>
        <dbReference type="ChEBI" id="CHEBI:57692"/>
    </cofactor>
</comment>
<dbReference type="Pfam" id="PF13450">
    <property type="entry name" value="NAD_binding_8"/>
    <property type="match status" value="1"/>
</dbReference>
<keyword evidence="7 14" id="KW-0274">FAD</keyword>
<keyword evidence="3 14" id="KW-0813">Transport</keyword>
<dbReference type="PANTHER" id="PTHR10617:SF107">
    <property type="entry name" value="ELECTRON TRANSFER FLAVOPROTEIN-UBIQUINONE OXIDOREDUCTASE, MITOCHONDRIAL"/>
    <property type="match status" value="1"/>
</dbReference>
<evidence type="ECO:0000259" key="16">
    <source>
        <dbReference type="Pfam" id="PF05187"/>
    </source>
</evidence>
<evidence type="ECO:0000256" key="9">
    <source>
        <dbReference type="ARBA" id="ARBA00023002"/>
    </source>
</evidence>
<dbReference type="InterPro" id="IPR040156">
    <property type="entry name" value="ETF-QO"/>
</dbReference>
<keyword evidence="5 14" id="KW-0285">Flavoprotein</keyword>
<reference evidence="19" key="1">
    <citation type="journal article" date="2013" name="Proc. Natl. Acad. Sci. U.S.A.">
        <title>Genome structure and metabolic features in the red seaweed Chondrus crispus shed light on evolution of the Archaeplastida.</title>
        <authorList>
            <person name="Collen J."/>
            <person name="Porcel B."/>
            <person name="Carre W."/>
            <person name="Ball S.G."/>
            <person name="Chaparro C."/>
            <person name="Tonon T."/>
            <person name="Barbeyron T."/>
            <person name="Michel G."/>
            <person name="Noel B."/>
            <person name="Valentin K."/>
            <person name="Elias M."/>
            <person name="Artiguenave F."/>
            <person name="Arun A."/>
            <person name="Aury J.M."/>
            <person name="Barbosa-Neto J.F."/>
            <person name="Bothwell J.H."/>
            <person name="Bouget F.Y."/>
            <person name="Brillet L."/>
            <person name="Cabello-Hurtado F."/>
            <person name="Capella-Gutierrez S."/>
            <person name="Charrier B."/>
            <person name="Cladiere L."/>
            <person name="Cock J.M."/>
            <person name="Coelho S.M."/>
            <person name="Colleoni C."/>
            <person name="Czjzek M."/>
            <person name="Da Silva C."/>
            <person name="Delage L."/>
            <person name="Denoeud F."/>
            <person name="Deschamps P."/>
            <person name="Dittami S.M."/>
            <person name="Gabaldon T."/>
            <person name="Gachon C.M."/>
            <person name="Groisillier A."/>
            <person name="Herve C."/>
            <person name="Jabbari K."/>
            <person name="Katinka M."/>
            <person name="Kloareg B."/>
            <person name="Kowalczyk N."/>
            <person name="Labadie K."/>
            <person name="Leblanc C."/>
            <person name="Lopez P.J."/>
            <person name="McLachlan D.H."/>
            <person name="Meslet-Cladiere L."/>
            <person name="Moustafa A."/>
            <person name="Nehr Z."/>
            <person name="Nyvall Collen P."/>
            <person name="Panaud O."/>
            <person name="Partensky F."/>
            <person name="Poulain J."/>
            <person name="Rensing S.A."/>
            <person name="Rousvoal S."/>
            <person name="Samson G."/>
            <person name="Symeonidi A."/>
            <person name="Weissenbach J."/>
            <person name="Zambounis A."/>
            <person name="Wincker P."/>
            <person name="Boyen C."/>
        </authorList>
    </citation>
    <scope>NUCLEOTIDE SEQUENCE [LARGE SCALE GENOMIC DNA]</scope>
    <source>
        <strain evidence="19">cv. Stackhouse</strain>
    </source>
</reference>
<evidence type="ECO:0000256" key="6">
    <source>
        <dbReference type="ARBA" id="ARBA00022723"/>
    </source>
</evidence>
<evidence type="ECO:0000256" key="13">
    <source>
        <dbReference type="ARBA" id="ARBA00052682"/>
    </source>
</evidence>
<dbReference type="SUPFAM" id="SSF51905">
    <property type="entry name" value="FAD/NAD(P)-binding domain"/>
    <property type="match status" value="1"/>
</dbReference>
<evidence type="ECO:0000313" key="18">
    <source>
        <dbReference type="EMBL" id="CDF35667.1"/>
    </source>
</evidence>
<dbReference type="PhylomeDB" id="R7QAX7"/>
<dbReference type="EMBL" id="HG001739">
    <property type="protein sequence ID" value="CDF35667.1"/>
    <property type="molecule type" value="Genomic_DNA"/>
</dbReference>
<dbReference type="KEGG" id="ccp:CHC_T00008888001"/>
<comment type="cofactor">
    <cofactor evidence="14">
        <name>[4Fe-4S] cluster</name>
        <dbReference type="ChEBI" id="CHEBI:49883"/>
    </cofactor>
    <text evidence="14">Binds 1 [4Fe-4S] cluster.</text>
</comment>
<dbReference type="SUPFAM" id="SSF54862">
    <property type="entry name" value="4Fe-4S ferredoxins"/>
    <property type="match status" value="1"/>
</dbReference>
<evidence type="ECO:0000313" key="19">
    <source>
        <dbReference type="Proteomes" id="UP000012073"/>
    </source>
</evidence>
<keyword evidence="10 14" id="KW-0408">Iron</keyword>
<evidence type="ECO:0000256" key="15">
    <source>
        <dbReference type="SAM" id="MobiDB-lite"/>
    </source>
</evidence>
<dbReference type="Gene3D" id="3.30.9.90">
    <property type="match status" value="1"/>
</dbReference>
<accession>R7QAX7</accession>
<dbReference type="Gene3D" id="3.50.50.60">
    <property type="entry name" value="FAD/NAD(P)-binding domain"/>
    <property type="match status" value="1"/>
</dbReference>
<dbReference type="Pfam" id="PF05187">
    <property type="entry name" value="Fer4_ETF_QO"/>
    <property type="match status" value="1"/>
</dbReference>
<keyword evidence="19" id="KW-1185">Reference proteome</keyword>
<keyword evidence="11 14" id="KW-0411">Iron-sulfur</keyword>
<feature type="domain" description="ETF-QO/FixX C-terminal" evidence="16">
    <location>
        <begin position="526"/>
        <end position="628"/>
    </location>
</feature>
<evidence type="ECO:0000256" key="4">
    <source>
        <dbReference type="ARBA" id="ARBA00022485"/>
    </source>
</evidence>
<dbReference type="SUPFAM" id="SSF54373">
    <property type="entry name" value="FAD-linked reductases, C-terminal domain"/>
    <property type="match status" value="1"/>
</dbReference>
<feature type="region of interest" description="Disordered" evidence="15">
    <location>
        <begin position="1"/>
        <end position="65"/>
    </location>
</feature>
<comment type="catalytic activity">
    <reaction evidence="13 14">
        <text>a ubiquinone + reduced [electron-transfer flavoprotein] = a ubiquinol + oxidized [electron-transfer flavoprotein] + H(+)</text>
        <dbReference type="Rhea" id="RHEA:24052"/>
        <dbReference type="Rhea" id="RHEA-COMP:9565"/>
        <dbReference type="Rhea" id="RHEA-COMP:9566"/>
        <dbReference type="Rhea" id="RHEA-COMP:10685"/>
        <dbReference type="Rhea" id="RHEA-COMP:10686"/>
        <dbReference type="ChEBI" id="CHEBI:15378"/>
        <dbReference type="ChEBI" id="CHEBI:16389"/>
        <dbReference type="ChEBI" id="CHEBI:17976"/>
        <dbReference type="ChEBI" id="CHEBI:57692"/>
        <dbReference type="ChEBI" id="CHEBI:58307"/>
        <dbReference type="EC" id="1.5.5.1"/>
    </reaction>
</comment>
<evidence type="ECO:0000259" key="17">
    <source>
        <dbReference type="Pfam" id="PF21162"/>
    </source>
</evidence>
<comment type="function">
    <text evidence="2 14">Accepts electrons from ETF and reduces ubiquinone.</text>
</comment>
<dbReference type="InterPro" id="IPR049398">
    <property type="entry name" value="ETF-QO/FixC_UQ-bd"/>
</dbReference>
<evidence type="ECO:0000256" key="12">
    <source>
        <dbReference type="ARBA" id="ARBA00023075"/>
    </source>
</evidence>
<dbReference type="RefSeq" id="XP_005715486.1">
    <property type="nucleotide sequence ID" value="XM_005715429.1"/>
</dbReference>
<feature type="domain" description="ETF-QO/FixC ubiquinone-binding" evidence="17">
    <location>
        <begin position="296"/>
        <end position="389"/>
    </location>
</feature>
<keyword evidence="9 14" id="KW-0560">Oxidoreductase</keyword>
<dbReference type="STRING" id="2769.R7QAX7"/>
<sequence length="630" mass="69521">MATQQPPHHFDPIFCPSQHLTSPVTRPPPPSRCLTGRPRCHNLALPAHPSPPSDLPPNCSRSPDPRPAMLRATRHLLRRTRLPSRRLCTPAREQLSYDVVIVGAGPAGLSAAIRLRQLADQADEDLSVCVLEKAAEVGAHVLSGNVFEPRAMDELLPQWRKSAPLGVQAANDRFVFLTEDRQFPLPTPPQMKNHGNYIISLSEMTRWLAEQAEEAGVEVYPGFSASEMLYKEDGSVRGVATNDFGIAKDGSKKENYQPGIEIVGRVSLLAEGARGSLTKAVESRFGLREGKQHQTYALGLKEVWQVDPAKHEPGKIVHSIGYPMDLQTYGGSFLYHMTESRVAIGFVVALDYENPYLSPFQEFQRYKAHPSVRPLLEGGEVLQYGARTLNEGGLQSIPKLEFEGGALIGCAAGFVNVPKIKGTHTAQKSGMLAAEAVFENLKEGRDSAQGYEERLRQSWVWDELSVVRNIRPGFKYGLLPGLANAALESYVTRGRSPWTISHGHPDHLATKPAREAKQIEYPKPDGKVTFDILTSLSLSGTDHDHDERCHLVLKDDSVPEKLNLPLYDAPESRFCPAKVYEYVEKEAGKMALQINAQNCLHCKACDIKDPSQNIEWTVPQGGGGPKYTVT</sequence>
<keyword evidence="4" id="KW-0004">4Fe-4S</keyword>
<dbReference type="GO" id="GO:0009646">
    <property type="term" value="P:response to absence of light"/>
    <property type="evidence" value="ECO:0007669"/>
    <property type="project" value="EnsemblPlants"/>
</dbReference>
<dbReference type="GeneID" id="17323200"/>
<dbReference type="Gene3D" id="3.30.70.20">
    <property type="match status" value="1"/>
</dbReference>
<dbReference type="OMA" id="INFQNCV"/>
<dbReference type="GO" id="GO:0051539">
    <property type="term" value="F:4 iron, 4 sulfur cluster binding"/>
    <property type="evidence" value="ECO:0007669"/>
    <property type="project" value="UniProtKB-UniRule"/>
</dbReference>
<dbReference type="PANTHER" id="PTHR10617">
    <property type="entry name" value="ELECTRON TRANSFER FLAVOPROTEIN-UBIQUINONE OXIDOREDUCTASE"/>
    <property type="match status" value="1"/>
</dbReference>
<dbReference type="Gramene" id="CDF35667">
    <property type="protein sequence ID" value="CDF35667"/>
    <property type="gene ID" value="CHC_T00008888001"/>
</dbReference>
<dbReference type="AlphaFoldDB" id="R7QAX7"/>
<keyword evidence="6 14" id="KW-0479">Metal-binding</keyword>
<name>R7QAX7_CHOCR</name>
<evidence type="ECO:0000256" key="1">
    <source>
        <dbReference type="ARBA" id="ARBA00001974"/>
    </source>
</evidence>
<evidence type="ECO:0000256" key="2">
    <source>
        <dbReference type="ARBA" id="ARBA00002819"/>
    </source>
</evidence>
<proteinExistence type="predicted"/>
<evidence type="ECO:0000256" key="8">
    <source>
        <dbReference type="ARBA" id="ARBA00022982"/>
    </source>
</evidence>
<evidence type="ECO:0000256" key="11">
    <source>
        <dbReference type="ARBA" id="ARBA00023014"/>
    </source>
</evidence>
<dbReference type="GO" id="GO:0004174">
    <property type="term" value="F:electron-transferring-flavoprotein dehydrogenase activity"/>
    <property type="evidence" value="ECO:0007669"/>
    <property type="project" value="UniProtKB-UniRule"/>
</dbReference>
<dbReference type="InterPro" id="IPR007859">
    <property type="entry name" value="ETF-QO/FixX_C"/>
</dbReference>
<evidence type="ECO:0000256" key="7">
    <source>
        <dbReference type="ARBA" id="ARBA00022827"/>
    </source>
</evidence>
<evidence type="ECO:0000256" key="10">
    <source>
        <dbReference type="ARBA" id="ARBA00023004"/>
    </source>
</evidence>
<dbReference type="GO" id="GO:0046872">
    <property type="term" value="F:metal ion binding"/>
    <property type="evidence" value="ECO:0007669"/>
    <property type="project" value="UniProtKB-KW"/>
</dbReference>
<evidence type="ECO:0000256" key="14">
    <source>
        <dbReference type="RuleBase" id="RU366068"/>
    </source>
</evidence>
<dbReference type="EC" id="1.5.5.1" evidence="14"/>
<evidence type="ECO:0000256" key="5">
    <source>
        <dbReference type="ARBA" id="ARBA00022630"/>
    </source>
</evidence>
<keyword evidence="8 14" id="KW-0249">Electron transport</keyword>
<organism evidence="18 19">
    <name type="scientific">Chondrus crispus</name>
    <name type="common">Carrageen Irish moss</name>
    <name type="synonym">Polymorpha crispa</name>
    <dbReference type="NCBI Taxonomy" id="2769"/>
    <lineage>
        <taxon>Eukaryota</taxon>
        <taxon>Rhodophyta</taxon>
        <taxon>Florideophyceae</taxon>
        <taxon>Rhodymeniophycidae</taxon>
        <taxon>Gigartinales</taxon>
        <taxon>Gigartinaceae</taxon>
        <taxon>Chondrus</taxon>
    </lineage>
</organism>
<keyword evidence="12 14" id="KW-0830">Ubiquinone</keyword>
<dbReference type="OrthoDB" id="437331at2759"/>
<dbReference type="GO" id="GO:0005743">
    <property type="term" value="C:mitochondrial inner membrane"/>
    <property type="evidence" value="ECO:0007669"/>
    <property type="project" value="TreeGrafter"/>
</dbReference>
<dbReference type="InterPro" id="IPR036188">
    <property type="entry name" value="FAD/NAD-bd_sf"/>
</dbReference>
<gene>
    <name evidence="18" type="ORF">CHC_T00008888001</name>
</gene>
<dbReference type="Proteomes" id="UP000012073">
    <property type="component" value="Unassembled WGS sequence"/>
</dbReference>
<dbReference type="GO" id="GO:0006552">
    <property type="term" value="P:L-leucine catabolic process"/>
    <property type="evidence" value="ECO:0007669"/>
    <property type="project" value="EnsemblPlants"/>
</dbReference>